<dbReference type="InterPro" id="IPR017452">
    <property type="entry name" value="GPCR_Rhodpsn_7TM"/>
</dbReference>
<reference evidence="12 14" key="2">
    <citation type="journal article" date="2013" name="Nature">
        <title>Insights into bilaterian evolution from three spiralian genomes.</title>
        <authorList>
            <person name="Simakov O."/>
            <person name="Marletaz F."/>
            <person name="Cho S.J."/>
            <person name="Edsinger-Gonzales E."/>
            <person name="Havlak P."/>
            <person name="Hellsten U."/>
            <person name="Kuo D.H."/>
            <person name="Larsson T."/>
            <person name="Lv J."/>
            <person name="Arendt D."/>
            <person name="Savage R."/>
            <person name="Osoegawa K."/>
            <person name="de Jong P."/>
            <person name="Grimwood J."/>
            <person name="Chapman J.A."/>
            <person name="Shapiro H."/>
            <person name="Aerts A."/>
            <person name="Otillar R.P."/>
            <person name="Terry A.Y."/>
            <person name="Boore J.L."/>
            <person name="Grigoriev I.V."/>
            <person name="Lindberg D.R."/>
            <person name="Seaver E.C."/>
            <person name="Weisblat D.A."/>
            <person name="Putnam N.H."/>
            <person name="Rokhsar D.S."/>
        </authorList>
    </citation>
    <scope>NUCLEOTIDE SEQUENCE</scope>
    <source>
        <strain evidence="12 14">I ESC-2004</strain>
    </source>
</reference>
<sequence length="639" mass="71388">MSNATESAAEANEIQPLVNFFLAVLTIAIIFMGFLVYCIVLFVVRKSPHLASANCFLVASLAASELLTLVFSVPAILDDAFELNFEHYHVYRIILTGIGMTRLALYAVSMATMAAILHDRYCFITLALNYIPEHRAHAARWFILISWTAAFVIPLCNIPCWMHKCRDMLCWNTLCFITAAPLTLIFIVCLFITMFSNFCILKTTFKHINHDRMEAFERRRLSRAIPRSRYPVISTVSQYIEDPVMGRTSSVTHAGCLTSNLEETRCNYRKKDSISYTSTPVRSVTSRDGGVIVTVSTPDSIEPPHIAPSQQSQLEIEKVFKTPKPLDLFLRVSCDMSSCSRSTVPSESLSMLSTDNSINKEIRGIPRIEVISPSIFGSYTISPSKSSRKRDSVISTCSVISGKNENAISVATKVQFSQQPPEENRKRSFSIDEVAKCAQGVVPEISIDASSELPRRCSSSRSVVYAWLNSGPARCESHTETLTQRKQSLSTGLQLSSGQTSRVSLADFLVDGESAVVTLDHYVGSAPTNVSLVSLASVKPRLPAKIKKLRASAKSCLLTLLFILRWLPIQQISMWLFHHSDNVKKVHEFFMLVGLYLGLAQFCFCVYSHKILKAALKDFLDEHRFNRPQCRNFVTPLAV</sequence>
<evidence type="ECO:0000313" key="13">
    <source>
        <dbReference type="EnsemblMetazoa" id="CapteP197059"/>
    </source>
</evidence>
<dbReference type="Pfam" id="PF00001">
    <property type="entry name" value="7tm_1"/>
    <property type="match status" value="1"/>
</dbReference>
<keyword evidence="5" id="KW-0297">G-protein coupled receptor</keyword>
<reference evidence="13" key="3">
    <citation type="submission" date="2015-06" db="UniProtKB">
        <authorList>
            <consortium name="EnsemblMetazoa"/>
        </authorList>
    </citation>
    <scope>IDENTIFICATION</scope>
</reference>
<accession>R7VEF6</accession>
<feature type="transmembrane region" description="Helical" evidence="10">
    <location>
        <begin position="20"/>
        <end position="44"/>
    </location>
</feature>
<evidence type="ECO:0000313" key="14">
    <source>
        <dbReference type="Proteomes" id="UP000014760"/>
    </source>
</evidence>
<dbReference type="Gene3D" id="1.20.1070.10">
    <property type="entry name" value="Rhodopsin 7-helix transmembrane proteins"/>
    <property type="match status" value="1"/>
</dbReference>
<keyword evidence="2" id="KW-1003">Cell membrane</keyword>
<evidence type="ECO:0000256" key="5">
    <source>
        <dbReference type="ARBA" id="ARBA00023040"/>
    </source>
</evidence>
<dbReference type="GO" id="GO:0004930">
    <property type="term" value="F:G protein-coupled receptor activity"/>
    <property type="evidence" value="ECO:0007669"/>
    <property type="project" value="UniProtKB-KW"/>
</dbReference>
<evidence type="ECO:0000256" key="2">
    <source>
        <dbReference type="ARBA" id="ARBA00022475"/>
    </source>
</evidence>
<dbReference type="Proteomes" id="UP000014760">
    <property type="component" value="Unassembled WGS sequence"/>
</dbReference>
<proteinExistence type="predicted"/>
<evidence type="ECO:0000259" key="11">
    <source>
        <dbReference type="PROSITE" id="PS50262"/>
    </source>
</evidence>
<dbReference type="EMBL" id="KB294813">
    <property type="protein sequence ID" value="ELU14065.1"/>
    <property type="molecule type" value="Genomic_DNA"/>
</dbReference>
<dbReference type="PROSITE" id="PS50262">
    <property type="entry name" value="G_PROTEIN_RECEP_F1_2"/>
    <property type="match status" value="1"/>
</dbReference>
<keyword evidence="9" id="KW-0807">Transducer</keyword>
<dbReference type="AlphaFoldDB" id="R7VEF6"/>
<dbReference type="HOGENOM" id="CLU_428455_0_0_1"/>
<evidence type="ECO:0000256" key="10">
    <source>
        <dbReference type="SAM" id="Phobius"/>
    </source>
</evidence>
<evidence type="ECO:0000256" key="7">
    <source>
        <dbReference type="ARBA" id="ARBA00023170"/>
    </source>
</evidence>
<dbReference type="PANTHER" id="PTHR24246">
    <property type="entry name" value="OLFACTORY RECEPTOR AND ADENOSINE RECEPTOR"/>
    <property type="match status" value="1"/>
</dbReference>
<protein>
    <recommendedName>
        <fullName evidence="11">G-protein coupled receptors family 1 profile domain-containing protein</fullName>
    </recommendedName>
</protein>
<dbReference type="GO" id="GO:0005886">
    <property type="term" value="C:plasma membrane"/>
    <property type="evidence" value="ECO:0007669"/>
    <property type="project" value="UniProtKB-SubCell"/>
</dbReference>
<evidence type="ECO:0000256" key="3">
    <source>
        <dbReference type="ARBA" id="ARBA00022692"/>
    </source>
</evidence>
<dbReference type="EnsemblMetazoa" id="CapteT197059">
    <property type="protein sequence ID" value="CapteP197059"/>
    <property type="gene ID" value="CapteG197059"/>
</dbReference>
<feature type="transmembrane region" description="Helical" evidence="10">
    <location>
        <begin position="176"/>
        <end position="200"/>
    </location>
</feature>
<reference evidence="14" key="1">
    <citation type="submission" date="2012-12" db="EMBL/GenBank/DDBJ databases">
        <authorList>
            <person name="Hellsten U."/>
            <person name="Grimwood J."/>
            <person name="Chapman J.A."/>
            <person name="Shapiro H."/>
            <person name="Aerts A."/>
            <person name="Otillar R.P."/>
            <person name="Terry A.Y."/>
            <person name="Boore J.L."/>
            <person name="Simakov O."/>
            <person name="Marletaz F."/>
            <person name="Cho S.-J."/>
            <person name="Edsinger-Gonzales E."/>
            <person name="Havlak P."/>
            <person name="Kuo D.-H."/>
            <person name="Larsson T."/>
            <person name="Lv J."/>
            <person name="Arendt D."/>
            <person name="Savage R."/>
            <person name="Osoegawa K."/>
            <person name="de Jong P."/>
            <person name="Lindberg D.R."/>
            <person name="Seaver E.C."/>
            <person name="Weisblat D.A."/>
            <person name="Putnam N.H."/>
            <person name="Grigoriev I.V."/>
            <person name="Rokhsar D.S."/>
        </authorList>
    </citation>
    <scope>NUCLEOTIDE SEQUENCE</scope>
    <source>
        <strain evidence="14">I ESC-2004</strain>
    </source>
</reference>
<gene>
    <name evidence="12" type="ORF">CAPTEDRAFT_197059</name>
</gene>
<keyword evidence="14" id="KW-1185">Reference proteome</keyword>
<keyword evidence="4 10" id="KW-1133">Transmembrane helix</keyword>
<evidence type="ECO:0000256" key="9">
    <source>
        <dbReference type="ARBA" id="ARBA00023224"/>
    </source>
</evidence>
<name>R7VEF6_CAPTE</name>
<dbReference type="EMBL" id="AMQN01004976">
    <property type="status" value="NOT_ANNOTATED_CDS"/>
    <property type="molecule type" value="Genomic_DNA"/>
</dbReference>
<comment type="subcellular location">
    <subcellularLocation>
        <location evidence="1">Cell membrane</location>
        <topology evidence="1">Multi-pass membrane protein</topology>
    </subcellularLocation>
</comment>
<feature type="transmembrane region" description="Helical" evidence="10">
    <location>
        <begin position="551"/>
        <end position="569"/>
    </location>
</feature>
<keyword evidence="6 10" id="KW-0472">Membrane</keyword>
<keyword evidence="7" id="KW-0675">Receptor</keyword>
<evidence type="ECO:0000256" key="4">
    <source>
        <dbReference type="ARBA" id="ARBA00022989"/>
    </source>
</evidence>
<feature type="transmembrane region" description="Helical" evidence="10">
    <location>
        <begin position="89"/>
        <end position="117"/>
    </location>
</feature>
<feature type="transmembrane region" description="Helical" evidence="10">
    <location>
        <begin position="138"/>
        <end position="156"/>
    </location>
</feature>
<keyword evidence="8" id="KW-0325">Glycoprotein</keyword>
<dbReference type="PANTHER" id="PTHR24246:SF27">
    <property type="entry name" value="ADENOSINE RECEPTOR, ISOFORM A"/>
    <property type="match status" value="1"/>
</dbReference>
<evidence type="ECO:0000256" key="8">
    <source>
        <dbReference type="ARBA" id="ARBA00023180"/>
    </source>
</evidence>
<dbReference type="InterPro" id="IPR000276">
    <property type="entry name" value="GPCR_Rhodpsn"/>
</dbReference>
<feature type="transmembrane region" description="Helical" evidence="10">
    <location>
        <begin position="56"/>
        <end position="77"/>
    </location>
</feature>
<feature type="transmembrane region" description="Helical" evidence="10">
    <location>
        <begin position="589"/>
        <end position="607"/>
    </location>
</feature>
<organism evidence="12">
    <name type="scientific">Capitella teleta</name>
    <name type="common">Polychaete worm</name>
    <dbReference type="NCBI Taxonomy" id="283909"/>
    <lineage>
        <taxon>Eukaryota</taxon>
        <taxon>Metazoa</taxon>
        <taxon>Spiralia</taxon>
        <taxon>Lophotrochozoa</taxon>
        <taxon>Annelida</taxon>
        <taxon>Polychaeta</taxon>
        <taxon>Sedentaria</taxon>
        <taxon>Scolecida</taxon>
        <taxon>Capitellidae</taxon>
        <taxon>Capitella</taxon>
    </lineage>
</organism>
<feature type="domain" description="G-protein coupled receptors family 1 profile" evidence="11">
    <location>
        <begin position="36"/>
        <end position="225"/>
    </location>
</feature>
<evidence type="ECO:0000256" key="1">
    <source>
        <dbReference type="ARBA" id="ARBA00004651"/>
    </source>
</evidence>
<dbReference type="CDD" id="cd00637">
    <property type="entry name" value="7tm_classA_rhodopsin-like"/>
    <property type="match status" value="1"/>
</dbReference>
<keyword evidence="3 10" id="KW-0812">Transmembrane</keyword>
<evidence type="ECO:0000256" key="6">
    <source>
        <dbReference type="ARBA" id="ARBA00023136"/>
    </source>
</evidence>
<evidence type="ECO:0000313" key="12">
    <source>
        <dbReference type="EMBL" id="ELU14065.1"/>
    </source>
</evidence>
<dbReference type="SUPFAM" id="SSF81321">
    <property type="entry name" value="Family A G protein-coupled receptor-like"/>
    <property type="match status" value="1"/>
</dbReference>